<evidence type="ECO:0000313" key="1">
    <source>
        <dbReference type="EMBL" id="SCB90482.1"/>
    </source>
</evidence>
<dbReference type="STRING" id="1505725.GA0061074_10450"/>
<accession>A0A1C4A7J6</accession>
<dbReference type="EMBL" id="FMAO01000004">
    <property type="protein sequence ID" value="SCB90482.1"/>
    <property type="molecule type" value="Genomic_DNA"/>
</dbReference>
<proteinExistence type="predicted"/>
<protein>
    <submittedName>
        <fullName evidence="1">Uncharacterized protein</fullName>
    </submittedName>
</protein>
<dbReference type="OrthoDB" id="1991740at2"/>
<dbReference type="Proteomes" id="UP000199268">
    <property type="component" value="Unassembled WGS sequence"/>
</dbReference>
<organism evidence="1 2">
    <name type="scientific">Weissella bombi</name>
    <dbReference type="NCBI Taxonomy" id="1505725"/>
    <lineage>
        <taxon>Bacteria</taxon>
        <taxon>Bacillati</taxon>
        <taxon>Bacillota</taxon>
        <taxon>Bacilli</taxon>
        <taxon>Lactobacillales</taxon>
        <taxon>Lactobacillaceae</taxon>
        <taxon>Weissella</taxon>
    </lineage>
</organism>
<gene>
    <name evidence="1" type="ORF">GA0061074_10450</name>
</gene>
<sequence>MENNKLRLNIHPSGYVDELVIKDDPYKMNWVIDKQYLRENGYEESDKLFGEFTITINGKKIDSSSLIPEILQESETKINVIYNVLQQVKLTYIYDLSIENQLIWEIKLENLSSDNIIIDNLGVWLSLSYVMFRDKNVKKNIHESAAVYSSISKDFTKINAVRRDNETGNLGIYQLNGQTLSVGTYAAYNNLFFENVSPSLDGMLFHQLILAGGYDKNFKNNDWIYSKKSLTLKAGENSAWQYVIQPNKSKSDFYETAKNIGHPLVDFDPLNIIHQPSHIVVNGNNHSLKKVSAQTGKDGKKITLLDWQESNSEPQKYHIMFKPNYLGEHKITFEFSDGTQDMIVLNVMSRLNEVIDKRVDYISKELYQGENGEVPYAFTPISNQGESLGKLNLVLKKNLMGTLSIKQVQQVEESAVYYVRPKWFNQGDFTCPNNLYGDFYRCMDFEYIAHLFLLLSEFDDQTLQLNTSETYLKWAADVFMLRINPDLHKTSRGKEEAQMLGVYFLYIQRLLEKLSQHNMKDYYKKINQLWKQVTQKLNEERNSYQAAITEHYYDNAGFGPTAGALSEAGFMEGASSYGQLLLANIGYSNDFRSQNPDRWWEALTYMIHSLWGGVTAASTFKVYEALQDIDYLRASYRSTAAIMYCYDTNSVTTEPLREGMAASTYAVAGPHLNRPDLSRNRFGQSTFYSDGGIFAKLFNSANETPDWDMGEELVAYLDGIAQKTYLIMDGAEVSVINGTYEKIGDQIRVISFAPYEKEFWLISQKGTKKLTDLINDESYLFSING</sequence>
<evidence type="ECO:0000313" key="2">
    <source>
        <dbReference type="Proteomes" id="UP000199268"/>
    </source>
</evidence>
<dbReference type="AlphaFoldDB" id="A0A1C4A7J6"/>
<name>A0A1C4A7J6_9LACO</name>
<dbReference type="RefSeq" id="WP_092462116.1">
    <property type="nucleotide sequence ID" value="NZ_BJEE01000001.1"/>
</dbReference>
<keyword evidence="2" id="KW-1185">Reference proteome</keyword>
<reference evidence="2" key="1">
    <citation type="submission" date="2016-08" db="EMBL/GenBank/DDBJ databases">
        <authorList>
            <person name="Varghese N."/>
            <person name="Submissions Spin"/>
        </authorList>
    </citation>
    <scope>NUCLEOTIDE SEQUENCE [LARGE SCALE GENOMIC DNA]</scope>
    <source>
        <strain evidence="2">R-53094</strain>
    </source>
</reference>